<keyword evidence="2" id="KW-1185">Reference proteome</keyword>
<dbReference type="AlphaFoldDB" id="I2GK03"/>
<evidence type="ECO:0000313" key="2">
    <source>
        <dbReference type="Proteomes" id="UP000009309"/>
    </source>
</evidence>
<comment type="caution">
    <text evidence="1">The sequence shown here is derived from an EMBL/GenBank/DDBJ whole genome shotgun (WGS) entry which is preliminary data.</text>
</comment>
<name>I2GK03_9BACT</name>
<proteinExistence type="predicted"/>
<dbReference type="STRING" id="1185876.BN8_03376"/>
<evidence type="ECO:0000313" key="1">
    <source>
        <dbReference type="EMBL" id="CCH54228.1"/>
    </source>
</evidence>
<dbReference type="eggNOG" id="ENOG5032MGE">
    <property type="taxonomic scope" value="Bacteria"/>
</dbReference>
<dbReference type="EMBL" id="CAIT01000006">
    <property type="protein sequence ID" value="CCH54228.1"/>
    <property type="molecule type" value="Genomic_DNA"/>
</dbReference>
<reference evidence="1 2" key="1">
    <citation type="journal article" date="2012" name="J. Bacteriol.">
        <title>Genome Sequence of the Filamentous Bacterium Fibrisoma limi BUZ 3T.</title>
        <authorList>
            <person name="Filippini M."/>
            <person name="Qi W."/>
            <person name="Jaenicke S."/>
            <person name="Goesmann A."/>
            <person name="Smits T.H."/>
            <person name="Bagheri H.C."/>
        </authorList>
    </citation>
    <scope>NUCLEOTIDE SEQUENCE [LARGE SCALE GENOMIC DNA]</scope>
    <source>
        <strain evidence="2">BUZ 3T</strain>
    </source>
</reference>
<protein>
    <submittedName>
        <fullName evidence="1">Uncharacterized protein</fullName>
    </submittedName>
</protein>
<dbReference type="RefSeq" id="WP_009282808.1">
    <property type="nucleotide sequence ID" value="NZ_CAIT01000006.1"/>
</dbReference>
<dbReference type="OrthoDB" id="581689at2"/>
<sequence length="337" mass="38552">MLLTKQTALLCAGLVLAFVVSWELYWRSQNVVLGYNDDDSRWAATRQLIYQSTPTRPVLIGSSRSKFDIDLETWEQIVGQKPIQLSLNGTSPRPVLTDLGNDPNFRGTLIVDVTEMLFFSPDRSFPEKEALRRVHHYPHWSLSEQASFWISEMLESRLVFLDEMNLSLGAFLKKLPIPNRPGAFGGPVFPREFEVVSPDRQSRMTLAFLADTTLQNEVKQVWVDVGKYVPMKPAVGAELLAILNATKRSVDQIRARGGRVIFLRTPSDGVMRQAEKALFPREKYWNRLLTHTQTTGIYFEDYPELRQFTCPEWSHLAPQDAITFTQNLIPVVRPLTR</sequence>
<organism evidence="1 2">
    <name type="scientific">Fibrisoma limi BUZ 3</name>
    <dbReference type="NCBI Taxonomy" id="1185876"/>
    <lineage>
        <taxon>Bacteria</taxon>
        <taxon>Pseudomonadati</taxon>
        <taxon>Bacteroidota</taxon>
        <taxon>Cytophagia</taxon>
        <taxon>Cytophagales</taxon>
        <taxon>Spirosomataceae</taxon>
        <taxon>Fibrisoma</taxon>
    </lineage>
</organism>
<gene>
    <name evidence="1" type="ORF">BN8_03376</name>
</gene>
<accession>I2GK03</accession>
<dbReference type="Proteomes" id="UP000009309">
    <property type="component" value="Unassembled WGS sequence"/>
</dbReference>